<dbReference type="VEuPathDB" id="FungiDB:CPAG_03403"/>
<name>A0A0J6I6L0_COCPO</name>
<keyword evidence="1" id="KW-1133">Transmembrane helix</keyword>
<organism evidence="2 3">
    <name type="scientific">Coccidioides posadasii RMSCC 3488</name>
    <dbReference type="NCBI Taxonomy" id="454284"/>
    <lineage>
        <taxon>Eukaryota</taxon>
        <taxon>Fungi</taxon>
        <taxon>Dikarya</taxon>
        <taxon>Ascomycota</taxon>
        <taxon>Pezizomycotina</taxon>
        <taxon>Eurotiomycetes</taxon>
        <taxon>Eurotiomycetidae</taxon>
        <taxon>Onygenales</taxon>
        <taxon>Onygenaceae</taxon>
        <taxon>Coccidioides</taxon>
    </lineage>
</organism>
<reference evidence="3" key="3">
    <citation type="journal article" date="2010" name="Genome Res.">
        <title>Population genomic sequencing of Coccidioides fungi reveals recent hybridization and transposon control.</title>
        <authorList>
            <person name="Neafsey D.E."/>
            <person name="Barker B.M."/>
            <person name="Sharpton T.J."/>
            <person name="Stajich J.E."/>
            <person name="Park D.J."/>
            <person name="Whiston E."/>
            <person name="Hung C.-Y."/>
            <person name="McMahan C."/>
            <person name="White J."/>
            <person name="Sykes S."/>
            <person name="Heiman D."/>
            <person name="Young S."/>
            <person name="Zeng Q."/>
            <person name="Abouelleil A."/>
            <person name="Aftuck L."/>
            <person name="Bessette D."/>
            <person name="Brown A."/>
            <person name="FitzGerald M."/>
            <person name="Lui A."/>
            <person name="Macdonald J.P."/>
            <person name="Priest M."/>
            <person name="Orbach M.J."/>
            <person name="Galgiani J.N."/>
            <person name="Kirkland T.N."/>
            <person name="Cole G.T."/>
            <person name="Birren B.W."/>
            <person name="Henn M.R."/>
            <person name="Taylor J.W."/>
            <person name="Rounsley S.D."/>
        </authorList>
    </citation>
    <scope>NUCLEOTIDE SEQUENCE [LARGE SCALE GENOMIC DNA]</scope>
    <source>
        <strain evidence="3">RMSCC 3488</strain>
    </source>
</reference>
<reference evidence="3" key="2">
    <citation type="journal article" date="2009" name="Genome Res.">
        <title>Comparative genomic analyses of the human fungal pathogens Coccidioides and their relatives.</title>
        <authorList>
            <person name="Sharpton T.J."/>
            <person name="Stajich J.E."/>
            <person name="Rounsley S.D."/>
            <person name="Gardner M.J."/>
            <person name="Wortman J.R."/>
            <person name="Jordar V.S."/>
            <person name="Maiti R."/>
            <person name="Kodira C.D."/>
            <person name="Neafsey D.E."/>
            <person name="Zeng Q."/>
            <person name="Hung C.-Y."/>
            <person name="McMahan C."/>
            <person name="Muszewska A."/>
            <person name="Grynberg M."/>
            <person name="Mandel M.A."/>
            <person name="Kellner E.M."/>
            <person name="Barker B.M."/>
            <person name="Galgiani J.N."/>
            <person name="Orbach M.J."/>
            <person name="Kirkland T.N."/>
            <person name="Cole G.T."/>
            <person name="Henn M.R."/>
            <person name="Birren B.W."/>
            <person name="Taylor J.W."/>
        </authorList>
    </citation>
    <scope>NUCLEOTIDE SEQUENCE [LARGE SCALE GENOMIC DNA]</scope>
    <source>
        <strain evidence="3">RMSCC 3488</strain>
    </source>
</reference>
<reference evidence="2 3" key="1">
    <citation type="submission" date="2007-06" db="EMBL/GenBank/DDBJ databases">
        <title>The Genome Sequence of Coccidioides posadasii RMSCC_3488.</title>
        <authorList>
            <consortium name="Coccidioides Genome Resources Consortium"/>
            <consortium name="The Broad Institute Genome Sequencing Platform"/>
            <person name="Henn M.R."/>
            <person name="Sykes S."/>
            <person name="Young S."/>
            <person name="Jaffe D."/>
            <person name="Berlin A."/>
            <person name="Alvarez P."/>
            <person name="Butler J."/>
            <person name="Gnerre S."/>
            <person name="Grabherr M."/>
            <person name="Mauceli E."/>
            <person name="Brockman W."/>
            <person name="Kodira C."/>
            <person name="Alvarado L."/>
            <person name="Zeng Q."/>
            <person name="Crawford M."/>
            <person name="Antoine C."/>
            <person name="Devon K."/>
            <person name="Galgiani J."/>
            <person name="Orsborn K."/>
            <person name="Lewis M.L."/>
            <person name="Nusbaum C."/>
            <person name="Galagan J."/>
            <person name="Birren B."/>
        </authorList>
    </citation>
    <scope>NUCLEOTIDE SEQUENCE [LARGE SCALE GENOMIC DNA]</scope>
    <source>
        <strain evidence="2 3">RMSCC 3488</strain>
    </source>
</reference>
<gene>
    <name evidence="2" type="ORF">CPAG_03403</name>
</gene>
<feature type="transmembrane region" description="Helical" evidence="1">
    <location>
        <begin position="13"/>
        <end position="31"/>
    </location>
</feature>
<dbReference type="AlphaFoldDB" id="A0A0J6I6L0"/>
<protein>
    <submittedName>
        <fullName evidence="2">Uncharacterized protein</fullName>
    </submittedName>
</protein>
<accession>A0A0J6I6L0</accession>
<evidence type="ECO:0000313" key="2">
    <source>
        <dbReference type="EMBL" id="KMM67067.1"/>
    </source>
</evidence>
<keyword evidence="1" id="KW-0472">Membrane</keyword>
<dbReference type="EMBL" id="DS268110">
    <property type="protein sequence ID" value="KMM67067.1"/>
    <property type="molecule type" value="Genomic_DNA"/>
</dbReference>
<proteinExistence type="predicted"/>
<dbReference type="Proteomes" id="UP000054567">
    <property type="component" value="Unassembled WGS sequence"/>
</dbReference>
<keyword evidence="1" id="KW-0812">Transmembrane</keyword>
<evidence type="ECO:0000313" key="3">
    <source>
        <dbReference type="Proteomes" id="UP000054567"/>
    </source>
</evidence>
<evidence type="ECO:0000256" key="1">
    <source>
        <dbReference type="SAM" id="Phobius"/>
    </source>
</evidence>
<sequence length="99" mass="11438">MLEPFYDGLGGELSLLMKALTILFFSIYCTISRPKVGYGQLSILQDLRQPRPSNCEPWIFWDPVFSTEEARSNEAERLKGRVKRVRDEIAAKRNDDMVI</sequence>